<accession>T1ECN2</accession>
<dbReference type="RefSeq" id="WP_020282309.1">
    <property type="nucleotide sequence ID" value="NC_021624.2"/>
</dbReference>
<reference evidence="2" key="3">
    <citation type="submission" date="2015-06" db="EMBL/GenBank/DDBJ databases">
        <authorList>
            <person name="Hoefler B.C."/>
            <person name="Straight P.D."/>
        </authorList>
    </citation>
    <scope>NUCLEOTIDE SEQUENCE</scope>
    <source>
        <strain evidence="2">91E135</strain>
        <plasmid evidence="2">lp150</plasmid>
    </source>
</reference>
<keyword evidence="1" id="KW-1133">Transmembrane helix</keyword>
<evidence type="ECO:0000256" key="1">
    <source>
        <dbReference type="SAM" id="Phobius"/>
    </source>
</evidence>
<keyword evidence="1" id="KW-0812">Transmembrane</keyword>
<sequence>MLTQVISRMCLLFSFYVLDVFLLSVDFKTYCDKENFYCYKEYLEEFKSGSIGRIFFRRIDVVGVYRDLKVWANKQGWWEYGKNQMRRVP</sequence>
<proteinExistence type="predicted"/>
<reference evidence="2" key="2">
    <citation type="journal article" date="2013" name="J. Bacteriol.">
        <title>Large linear plasmids of Borrelia species that cause relapsing fever.</title>
        <authorList>
            <person name="Miller S.C."/>
            <person name="Porcella S.F."/>
            <person name="Raffel S.J."/>
            <person name="Schwan T.G."/>
            <person name="Barbour A.G."/>
        </authorList>
    </citation>
    <scope>NUCLEOTIDE SEQUENCE</scope>
    <source>
        <strain evidence="2">91E135</strain>
        <plasmid evidence="2">lp150</plasmid>
    </source>
</reference>
<evidence type="ECO:0000313" key="2">
    <source>
        <dbReference type="EMBL" id="ADN26501.1"/>
    </source>
</evidence>
<protein>
    <submittedName>
        <fullName evidence="2">Uncharacterized protein</fullName>
    </submittedName>
</protein>
<gene>
    <name evidence="2" type="ORF">BTA072</name>
</gene>
<dbReference type="AlphaFoldDB" id="T1ECN2"/>
<organism evidence="2">
    <name type="scientific">Borrelia turicatae (strain 91E135)</name>
    <dbReference type="NCBI Taxonomy" id="314724"/>
    <lineage>
        <taxon>Bacteria</taxon>
        <taxon>Pseudomonadati</taxon>
        <taxon>Spirochaetota</taxon>
        <taxon>Spirochaetia</taxon>
        <taxon>Spirochaetales</taxon>
        <taxon>Borreliaceae</taxon>
        <taxon>Borrelia</taxon>
    </lineage>
</organism>
<name>T1ECN2_BORT9</name>
<geneLocation type="plasmid" evidence="2">
    <name>lp150</name>
</geneLocation>
<feature type="transmembrane region" description="Helical" evidence="1">
    <location>
        <begin position="6"/>
        <end position="25"/>
    </location>
</feature>
<keyword evidence="2" id="KW-0614">Plasmid</keyword>
<dbReference type="EMBL" id="HM008710">
    <property type="protein sequence ID" value="ADN26501.1"/>
    <property type="molecule type" value="Genomic_DNA"/>
</dbReference>
<reference evidence="2" key="1">
    <citation type="submission" date="2012-01" db="EMBL/GenBank/DDBJ databases">
        <authorList>
            <person name="Campeau S.A."/>
            <person name="Porcella S.F."/>
            <person name="Schwan T.G."/>
            <person name="Barbour A.G."/>
        </authorList>
    </citation>
    <scope>NUCLEOTIDE SEQUENCE</scope>
    <source>
        <strain evidence="2">91E135</strain>
        <plasmid evidence="2">lp150</plasmid>
    </source>
</reference>
<keyword evidence="1" id="KW-0472">Membrane</keyword>